<dbReference type="HOGENOM" id="CLU_175500_1_0_9"/>
<evidence type="ECO:0000313" key="2">
    <source>
        <dbReference type="EMBL" id="AGB41288.1"/>
    </source>
</evidence>
<dbReference type="KEGG" id="hhl:Halha_1343"/>
<feature type="domain" description="DUF1540" evidence="1">
    <location>
        <begin position="4"/>
        <end position="58"/>
    </location>
</feature>
<protein>
    <recommendedName>
        <fullName evidence="1">DUF1540 domain-containing protein</fullName>
    </recommendedName>
</protein>
<name>L0KB52_HALHC</name>
<dbReference type="Pfam" id="PF07561">
    <property type="entry name" value="DUF1540"/>
    <property type="match status" value="1"/>
</dbReference>
<dbReference type="Proteomes" id="UP000010880">
    <property type="component" value="Chromosome"/>
</dbReference>
<keyword evidence="3" id="KW-1185">Reference proteome</keyword>
<accession>L0KB52</accession>
<evidence type="ECO:0000313" key="3">
    <source>
        <dbReference type="Proteomes" id="UP000010880"/>
    </source>
</evidence>
<evidence type="ECO:0000259" key="1">
    <source>
        <dbReference type="Pfam" id="PF07561"/>
    </source>
</evidence>
<organism evidence="2 3">
    <name type="scientific">Halobacteroides halobius (strain ATCC 35273 / DSM 5150 / MD-1)</name>
    <dbReference type="NCBI Taxonomy" id="748449"/>
    <lineage>
        <taxon>Bacteria</taxon>
        <taxon>Bacillati</taxon>
        <taxon>Bacillota</taxon>
        <taxon>Clostridia</taxon>
        <taxon>Halanaerobiales</taxon>
        <taxon>Halobacteroidaceae</taxon>
        <taxon>Halobacteroides</taxon>
    </lineage>
</organism>
<proteinExistence type="predicted"/>
<dbReference type="EMBL" id="CP003359">
    <property type="protein sequence ID" value="AGB41288.1"/>
    <property type="molecule type" value="Genomic_DNA"/>
</dbReference>
<dbReference type="RefSeq" id="WP_015327010.1">
    <property type="nucleotide sequence ID" value="NC_019978.1"/>
</dbReference>
<sequence length="62" mass="6758">MSQIGCNVKNCHYWGQGNVCNANKIQVSNMDHSSDMEAGTFSKPAPSSNSYGTQCVTFKPKQ</sequence>
<gene>
    <name evidence="2" type="ordered locus">Halha_1343</name>
</gene>
<dbReference type="AlphaFoldDB" id="L0KB52"/>
<dbReference type="InterPro" id="IPR011437">
    <property type="entry name" value="DUF1540"/>
</dbReference>
<dbReference type="OrthoDB" id="1681234at2"/>
<reference evidence="3" key="1">
    <citation type="submission" date="2012-02" db="EMBL/GenBank/DDBJ databases">
        <title>The complete genome of Halobacteroides halobius DSM 5150.</title>
        <authorList>
            <person name="Lucas S."/>
            <person name="Copeland A."/>
            <person name="Lapidus A."/>
            <person name="Glavina del Rio T."/>
            <person name="Dalin E."/>
            <person name="Tice H."/>
            <person name="Bruce D."/>
            <person name="Goodwin L."/>
            <person name="Pitluck S."/>
            <person name="Peters L."/>
            <person name="Mikhailova N."/>
            <person name="Gu W."/>
            <person name="Kyrpides N."/>
            <person name="Mavromatis K."/>
            <person name="Ivanova N."/>
            <person name="Brettin T."/>
            <person name="Detter J.C."/>
            <person name="Han C."/>
            <person name="Larimer F."/>
            <person name="Land M."/>
            <person name="Hauser L."/>
            <person name="Markowitz V."/>
            <person name="Cheng J.-F."/>
            <person name="Hugenholtz P."/>
            <person name="Woyke T."/>
            <person name="Wu D."/>
            <person name="Tindall B."/>
            <person name="Pomrenke H."/>
            <person name="Brambilla E."/>
            <person name="Klenk H.-P."/>
            <person name="Eisen J.A."/>
        </authorList>
    </citation>
    <scope>NUCLEOTIDE SEQUENCE [LARGE SCALE GENOMIC DNA]</scope>
    <source>
        <strain evidence="3">ATCC 35273 / DSM 5150 / MD-1</strain>
    </source>
</reference>